<protein>
    <submittedName>
        <fullName evidence="1">Uncharacterized protein</fullName>
    </submittedName>
</protein>
<keyword evidence="2" id="KW-1185">Reference proteome</keyword>
<organism evidence="1 2">
    <name type="scientific">Calorimonas adulescens</name>
    <dbReference type="NCBI Taxonomy" id="2606906"/>
    <lineage>
        <taxon>Bacteria</taxon>
        <taxon>Bacillati</taxon>
        <taxon>Bacillota</taxon>
        <taxon>Clostridia</taxon>
        <taxon>Thermoanaerobacterales</taxon>
        <taxon>Thermoanaerobacteraceae</taxon>
        <taxon>Calorimonas</taxon>
    </lineage>
</organism>
<evidence type="ECO:0000313" key="1">
    <source>
        <dbReference type="EMBL" id="TZE80718.1"/>
    </source>
</evidence>
<evidence type="ECO:0000313" key="2">
    <source>
        <dbReference type="Proteomes" id="UP000322976"/>
    </source>
</evidence>
<sequence>MKVLFRLSKRITINLLNALFDENFIVNEVAIEYSNSEFTGDDYERIIGDIFVDVRTKEHV</sequence>
<dbReference type="AlphaFoldDB" id="A0A5D8QBM8"/>
<dbReference type="RefSeq" id="WP_149546251.1">
    <property type="nucleotide sequence ID" value="NZ_VTPS01000025.1"/>
</dbReference>
<accession>A0A5D8QBM8</accession>
<dbReference type="EMBL" id="VTPS01000025">
    <property type="protein sequence ID" value="TZE80718.1"/>
    <property type="molecule type" value="Genomic_DNA"/>
</dbReference>
<dbReference type="Proteomes" id="UP000322976">
    <property type="component" value="Unassembled WGS sequence"/>
</dbReference>
<comment type="caution">
    <text evidence="1">The sequence shown here is derived from an EMBL/GenBank/DDBJ whole genome shotgun (WGS) entry which is preliminary data.</text>
</comment>
<name>A0A5D8QBM8_9THEO</name>
<gene>
    <name evidence="1" type="ORF">FWJ32_12240</name>
</gene>
<reference evidence="1 2" key="1">
    <citation type="submission" date="2019-08" db="EMBL/GenBank/DDBJ databases">
        <title>Calorimonas adulescens gen. nov., sp. nov., an anaerobic thermophilic bacterium from Sakhalin hot spring.</title>
        <authorList>
            <person name="Khomyakova M.A."/>
            <person name="Merkel A.Y."/>
            <person name="Novikov A."/>
            <person name="Bonch-Osmolovskaya E.A."/>
            <person name="Slobodkin A.I."/>
        </authorList>
    </citation>
    <scope>NUCLEOTIDE SEQUENCE [LARGE SCALE GENOMIC DNA]</scope>
    <source>
        <strain evidence="1 2">A05MB</strain>
    </source>
</reference>
<proteinExistence type="predicted"/>